<proteinExistence type="inferred from homology"/>
<gene>
    <name evidence="9" type="ORF">ARTSIC4J27_4063</name>
</gene>
<dbReference type="Gene3D" id="1.10.3720.10">
    <property type="entry name" value="MetI-like"/>
    <property type="match status" value="1"/>
</dbReference>
<feature type="transmembrane region" description="Helical" evidence="7">
    <location>
        <begin position="142"/>
        <end position="164"/>
    </location>
</feature>
<evidence type="ECO:0000313" key="10">
    <source>
        <dbReference type="Proteomes" id="UP000035722"/>
    </source>
</evidence>
<keyword evidence="4 7" id="KW-0812">Transmembrane</keyword>
<comment type="caution">
    <text evidence="9">The sequence shown here is derived from an EMBL/GenBank/DDBJ whole genome shotgun (WGS) entry which is preliminary data.</text>
</comment>
<evidence type="ECO:0000256" key="3">
    <source>
        <dbReference type="ARBA" id="ARBA00022475"/>
    </source>
</evidence>
<evidence type="ECO:0000256" key="1">
    <source>
        <dbReference type="ARBA" id="ARBA00004651"/>
    </source>
</evidence>
<feature type="transmembrane region" description="Helical" evidence="7">
    <location>
        <begin position="110"/>
        <end position="130"/>
    </location>
</feature>
<dbReference type="PANTHER" id="PTHR43744">
    <property type="entry name" value="ABC TRANSPORTER PERMEASE PROTEIN MG189-RELATED-RELATED"/>
    <property type="match status" value="1"/>
</dbReference>
<dbReference type="PROSITE" id="PS50928">
    <property type="entry name" value="ABC_TM1"/>
    <property type="match status" value="1"/>
</dbReference>
<dbReference type="AlphaFoldDB" id="A0A024H8K3"/>
<evidence type="ECO:0000259" key="8">
    <source>
        <dbReference type="PROSITE" id="PS50928"/>
    </source>
</evidence>
<dbReference type="RefSeq" id="WP_050056847.1">
    <property type="nucleotide sequence ID" value="NZ_CAQI01000053.1"/>
</dbReference>
<evidence type="ECO:0000256" key="4">
    <source>
        <dbReference type="ARBA" id="ARBA00022692"/>
    </source>
</evidence>
<keyword evidence="10" id="KW-1185">Reference proteome</keyword>
<evidence type="ECO:0000256" key="7">
    <source>
        <dbReference type="RuleBase" id="RU363032"/>
    </source>
</evidence>
<feature type="transmembrane region" description="Helical" evidence="7">
    <location>
        <begin position="77"/>
        <end position="98"/>
    </location>
</feature>
<dbReference type="STRING" id="861266.ARTSIC4J27_4063"/>
<comment type="subcellular location">
    <subcellularLocation>
        <location evidence="1 7">Cell membrane</location>
        <topology evidence="1 7">Multi-pass membrane protein</topology>
    </subcellularLocation>
</comment>
<feature type="transmembrane region" description="Helical" evidence="7">
    <location>
        <begin position="12"/>
        <end position="30"/>
    </location>
</feature>
<evidence type="ECO:0000256" key="2">
    <source>
        <dbReference type="ARBA" id="ARBA00022448"/>
    </source>
</evidence>
<name>A0A024H8K3_9MICC</name>
<keyword evidence="2 7" id="KW-0813">Transport</keyword>
<dbReference type="Proteomes" id="UP000035722">
    <property type="component" value="Unassembled WGS sequence"/>
</dbReference>
<feature type="transmembrane region" description="Helical" evidence="7">
    <location>
        <begin position="185"/>
        <end position="210"/>
    </location>
</feature>
<keyword evidence="5 7" id="KW-1133">Transmembrane helix</keyword>
<comment type="similarity">
    <text evidence="7">Belongs to the binding-protein-dependent transport system permease family.</text>
</comment>
<dbReference type="GO" id="GO:0005886">
    <property type="term" value="C:plasma membrane"/>
    <property type="evidence" value="ECO:0007669"/>
    <property type="project" value="UniProtKB-SubCell"/>
</dbReference>
<keyword evidence="6 7" id="KW-0472">Membrane</keyword>
<dbReference type="InterPro" id="IPR035906">
    <property type="entry name" value="MetI-like_sf"/>
</dbReference>
<organism evidence="9 10">
    <name type="scientific">Pseudarthrobacter siccitolerans</name>
    <dbReference type="NCBI Taxonomy" id="861266"/>
    <lineage>
        <taxon>Bacteria</taxon>
        <taxon>Bacillati</taxon>
        <taxon>Actinomycetota</taxon>
        <taxon>Actinomycetes</taxon>
        <taxon>Micrococcales</taxon>
        <taxon>Micrococcaceae</taxon>
        <taxon>Pseudarthrobacter</taxon>
    </lineage>
</organism>
<feature type="transmembrane region" description="Helical" evidence="7">
    <location>
        <begin position="243"/>
        <end position="264"/>
    </location>
</feature>
<dbReference type="Pfam" id="PF00528">
    <property type="entry name" value="BPD_transp_1"/>
    <property type="match status" value="1"/>
</dbReference>
<dbReference type="InterPro" id="IPR000515">
    <property type="entry name" value="MetI-like"/>
</dbReference>
<feature type="domain" description="ABC transmembrane type-1" evidence="8">
    <location>
        <begin position="73"/>
        <end position="264"/>
    </location>
</feature>
<dbReference type="GO" id="GO:0055085">
    <property type="term" value="P:transmembrane transport"/>
    <property type="evidence" value="ECO:0007669"/>
    <property type="project" value="InterPro"/>
</dbReference>
<evidence type="ECO:0000313" key="9">
    <source>
        <dbReference type="EMBL" id="CCQ48066.1"/>
    </source>
</evidence>
<dbReference type="PANTHER" id="PTHR43744:SF3">
    <property type="entry name" value="LACTOSE TRANSPORT SYSTEM PERMEASE PROTEIN LACG"/>
    <property type="match status" value="1"/>
</dbReference>
<evidence type="ECO:0000256" key="6">
    <source>
        <dbReference type="ARBA" id="ARBA00023136"/>
    </source>
</evidence>
<dbReference type="OrthoDB" id="3521657at2"/>
<dbReference type="EMBL" id="CAQI01000053">
    <property type="protein sequence ID" value="CCQ48066.1"/>
    <property type="molecule type" value="Genomic_DNA"/>
</dbReference>
<sequence>MFRYTKLTLLREIGLWALALIFLTPFYFLVTTALKPDAELFTTSALAPPKSPDFSNFIDVLTATGNSNVVMGLVNSVIITAGSIVGLIALGSITGYVISRSTRRWSKGAYYLFLVAIILPGQLGAVPLYMGARALGLTGSAWGLIVLYTGMLLPLSIFLYANFFRGLGTDYEEAATIDGASKSQIFSKVVFPMMAPATGTVTIFAGLIVWNDFFTSLIFLGGSANQTLPVAMYYYIGSLVSQWNSIFAIVIVSMIPILALFLFAQKRFIQGFSGGLKG</sequence>
<dbReference type="CDD" id="cd06261">
    <property type="entry name" value="TM_PBP2"/>
    <property type="match status" value="1"/>
</dbReference>
<accession>A0A024H8K3</accession>
<reference evidence="10" key="1">
    <citation type="journal article" date="2014" name="Genome Announc.">
        <title>Genome Sequence of Arthrobacter siccitolerans 4J27, a Xeroprotectant-Producing Desiccation-Tolerant Microorganism.</title>
        <authorList>
            <person name="Manzanera M."/>
            <person name="Santa-Cruz-Calvo L."/>
            <person name="Vilchez J.I."/>
            <person name="Garcia-Fontana C."/>
            <person name="Silva-Castro G.A."/>
            <person name="Calvo C."/>
            <person name="Gonzalez-Lopez J."/>
        </authorList>
    </citation>
    <scope>NUCLEOTIDE SEQUENCE [LARGE SCALE GENOMIC DNA]</scope>
    <source>
        <strain evidence="10">4J27</strain>
    </source>
</reference>
<dbReference type="SUPFAM" id="SSF161098">
    <property type="entry name" value="MetI-like"/>
    <property type="match status" value="1"/>
</dbReference>
<feature type="transmembrane region" description="Helical" evidence="7">
    <location>
        <begin position="216"/>
        <end position="236"/>
    </location>
</feature>
<evidence type="ECO:0000256" key="5">
    <source>
        <dbReference type="ARBA" id="ARBA00022989"/>
    </source>
</evidence>
<keyword evidence="3" id="KW-1003">Cell membrane</keyword>
<protein>
    <submittedName>
        <fullName evidence="9">Binding--dependent transport system inner membrane component family protein</fullName>
    </submittedName>
</protein>